<evidence type="ECO:0000313" key="1">
    <source>
        <dbReference type="EMBL" id="MBX59902.1"/>
    </source>
</evidence>
<reference evidence="1" key="1">
    <citation type="submission" date="2018-02" db="EMBL/GenBank/DDBJ databases">
        <title>Rhizophora mucronata_Transcriptome.</title>
        <authorList>
            <person name="Meera S.P."/>
            <person name="Sreeshan A."/>
            <person name="Augustine A."/>
        </authorList>
    </citation>
    <scope>NUCLEOTIDE SEQUENCE</scope>
    <source>
        <tissue evidence="1">Leaf</tissue>
    </source>
</reference>
<protein>
    <submittedName>
        <fullName evidence="1">Uncharacterized protein</fullName>
    </submittedName>
</protein>
<organism evidence="1">
    <name type="scientific">Rhizophora mucronata</name>
    <name type="common">Asiatic mangrove</name>
    <dbReference type="NCBI Taxonomy" id="61149"/>
    <lineage>
        <taxon>Eukaryota</taxon>
        <taxon>Viridiplantae</taxon>
        <taxon>Streptophyta</taxon>
        <taxon>Embryophyta</taxon>
        <taxon>Tracheophyta</taxon>
        <taxon>Spermatophyta</taxon>
        <taxon>Magnoliopsida</taxon>
        <taxon>eudicotyledons</taxon>
        <taxon>Gunneridae</taxon>
        <taxon>Pentapetalae</taxon>
        <taxon>rosids</taxon>
        <taxon>fabids</taxon>
        <taxon>Malpighiales</taxon>
        <taxon>Rhizophoraceae</taxon>
        <taxon>Rhizophora</taxon>
    </lineage>
</organism>
<dbReference type="EMBL" id="GGEC01079418">
    <property type="protein sequence ID" value="MBX59902.1"/>
    <property type="molecule type" value="Transcribed_RNA"/>
</dbReference>
<sequence length="23" mass="2732">MVVSAVGNKCRVNKQKVSRWKWK</sequence>
<name>A0A2P2PYT8_RHIMU</name>
<dbReference type="AlphaFoldDB" id="A0A2P2PYT8"/>
<proteinExistence type="predicted"/>
<accession>A0A2P2PYT8</accession>